<evidence type="ECO:0000313" key="3">
    <source>
        <dbReference type="Proteomes" id="UP000256542"/>
    </source>
</evidence>
<keyword evidence="3" id="KW-1185">Reference proteome</keyword>
<dbReference type="RefSeq" id="WP_115895979.1">
    <property type="nucleotide sequence ID" value="NZ_QUNG01000001.1"/>
</dbReference>
<dbReference type="EMBL" id="QUNG01000001">
    <property type="protein sequence ID" value="REG86731.1"/>
    <property type="molecule type" value="Genomic_DNA"/>
</dbReference>
<comment type="caution">
    <text evidence="2">The sequence shown here is derived from an EMBL/GenBank/DDBJ whole genome shotgun (WGS) entry which is preliminary data.</text>
</comment>
<dbReference type="InterPro" id="IPR036691">
    <property type="entry name" value="Endo/exonu/phosph_ase_sf"/>
</dbReference>
<dbReference type="Pfam" id="PF19580">
    <property type="entry name" value="Exo_endo_phos_3"/>
    <property type="match status" value="1"/>
</dbReference>
<reference evidence="2 3" key="1">
    <citation type="submission" date="2018-08" db="EMBL/GenBank/DDBJ databases">
        <title>Genomic Encyclopedia of Type Strains, Phase III (KMG-III): the genomes of soil and plant-associated and newly described type strains.</title>
        <authorList>
            <person name="Whitman W."/>
        </authorList>
    </citation>
    <scope>NUCLEOTIDE SEQUENCE [LARGE SCALE GENOMIC DNA]</scope>
    <source>
        <strain evidence="2 3">CECT 7375</strain>
    </source>
</reference>
<organism evidence="2 3">
    <name type="scientific">Marinomonas pollencensis</name>
    <dbReference type="NCBI Taxonomy" id="491954"/>
    <lineage>
        <taxon>Bacteria</taxon>
        <taxon>Pseudomonadati</taxon>
        <taxon>Pseudomonadota</taxon>
        <taxon>Gammaproteobacteria</taxon>
        <taxon>Oceanospirillales</taxon>
        <taxon>Oceanospirillaceae</taxon>
        <taxon>Marinomonas</taxon>
    </lineage>
</organism>
<accession>A0A3E0DXB1</accession>
<dbReference type="Gene3D" id="3.60.10.10">
    <property type="entry name" value="Endonuclease/exonuclease/phosphatase"/>
    <property type="match status" value="1"/>
</dbReference>
<gene>
    <name evidence="2" type="ORF">DFP81_101296</name>
</gene>
<feature type="domain" description="Endonuclease/exonuclease/phosphatase" evidence="1">
    <location>
        <begin position="43"/>
        <end position="267"/>
    </location>
</feature>
<proteinExistence type="predicted"/>
<evidence type="ECO:0000313" key="2">
    <source>
        <dbReference type="EMBL" id="REG86731.1"/>
    </source>
</evidence>
<protein>
    <recommendedName>
        <fullName evidence="1">Endonuclease/exonuclease/phosphatase domain-containing protein</fullName>
    </recommendedName>
</protein>
<dbReference type="AlphaFoldDB" id="A0A3E0DXB1"/>
<dbReference type="GO" id="GO:0003824">
    <property type="term" value="F:catalytic activity"/>
    <property type="evidence" value="ECO:0007669"/>
    <property type="project" value="InterPro"/>
</dbReference>
<dbReference type="InterPro" id="IPR005135">
    <property type="entry name" value="Endo/exonuclease/phosphatase"/>
</dbReference>
<evidence type="ECO:0000259" key="1">
    <source>
        <dbReference type="Pfam" id="PF19580"/>
    </source>
</evidence>
<dbReference type="SUPFAM" id="SSF56219">
    <property type="entry name" value="DNase I-like"/>
    <property type="match status" value="1"/>
</dbReference>
<dbReference type="Proteomes" id="UP000256542">
    <property type="component" value="Unassembled WGS sequence"/>
</dbReference>
<name>A0A3E0DXB1_9GAMM</name>
<dbReference type="OrthoDB" id="7297112at2"/>
<sequence length="303" mass="35215">MLLYKLRFAWWNTGLSPASNKAETKATPETSKRNYDHIVRLFLDYECDFLALCEVSEEDVTYIKNNLDLENVGVASLVDNIPRTRFDVCVMYNAKKIKIQEHTNLIKPYMGSRIKSGQVLHIENIDDKEVFRIYLCHWSSRMQDSGSENRKFAAQHIYDSIQSYFIENGIKEVVVMGDFNDNPYDESLMKTLRASRCLDSVKKHPIDLLYNPFWKTVVSSIEYSHSNSSGKFSSGTYNYQTKEGVRWHSFDQIILSGCFLGHSKWHLNESNTTVIDDCEFKMDFDKKDCHIDHMPVIAEILRV</sequence>